<dbReference type="InterPro" id="IPR029068">
    <property type="entry name" value="Glyas_Bleomycin-R_OHBP_Dase"/>
</dbReference>
<reference evidence="2 3" key="1">
    <citation type="submission" date="2016-04" db="EMBL/GenBank/DDBJ databases">
        <title>Draft Genome Sequences of Staphylococcus capitis Strain H36, S. capitis Strain H65, S. cohnii Strain H62, S. hominis Strain H69, Mycobacterium iranicum Strain H39, Plantibacter sp. Strain H53, Pseudomonas oryzihabitans Strain H72, and Microbacterium sp. Strain H83, isolated from residential settings.</title>
        <authorList>
            <person name="Lymperopoulou D."/>
            <person name="Adams R.I."/>
            <person name="Lindow S."/>
            <person name="Coil D.A."/>
            <person name="Jospin G."/>
            <person name="Eisen J.A."/>
        </authorList>
    </citation>
    <scope>NUCLEOTIDE SEQUENCE [LARGE SCALE GENOMIC DNA]</scope>
    <source>
        <strain evidence="2 3">H39</strain>
    </source>
</reference>
<accession>A0A178LZ33</accession>
<evidence type="ECO:0000259" key="1">
    <source>
        <dbReference type="PROSITE" id="PS51819"/>
    </source>
</evidence>
<evidence type="ECO:0000313" key="3">
    <source>
        <dbReference type="Proteomes" id="UP000078396"/>
    </source>
</evidence>
<dbReference type="STRING" id="912594.AWC12_24555"/>
<dbReference type="RefSeq" id="WP_064281345.1">
    <property type="nucleotide sequence ID" value="NZ_LWCS01000018.1"/>
</dbReference>
<feature type="domain" description="VOC" evidence="1">
    <location>
        <begin position="2"/>
        <end position="112"/>
    </location>
</feature>
<evidence type="ECO:0000313" key="2">
    <source>
        <dbReference type="EMBL" id="OAN39261.1"/>
    </source>
</evidence>
<dbReference type="EMBL" id="LWCS01000018">
    <property type="protein sequence ID" value="OAN39261.1"/>
    <property type="molecule type" value="Genomic_DNA"/>
</dbReference>
<dbReference type="CDD" id="cd06587">
    <property type="entry name" value="VOC"/>
    <property type="match status" value="1"/>
</dbReference>
<dbReference type="AlphaFoldDB" id="A0A178LZ33"/>
<protein>
    <submittedName>
        <fullName evidence="2">Glyoxalase</fullName>
    </submittedName>
</protein>
<dbReference type="eggNOG" id="COG0346">
    <property type="taxonomic scope" value="Bacteria"/>
</dbReference>
<organism evidence="2 3">
    <name type="scientific">Mycolicibacterium iranicum</name>
    <name type="common">Mycobacterium iranicum</name>
    <dbReference type="NCBI Taxonomy" id="912594"/>
    <lineage>
        <taxon>Bacteria</taxon>
        <taxon>Bacillati</taxon>
        <taxon>Actinomycetota</taxon>
        <taxon>Actinomycetes</taxon>
        <taxon>Mycobacteriales</taxon>
        <taxon>Mycobacteriaceae</taxon>
        <taxon>Mycolicibacterium</taxon>
    </lineage>
</organism>
<proteinExistence type="predicted"/>
<sequence length="117" mass="12882">MSIAHVLAVVHVSDVEVGKRWYAQLFGRPEDNNPMPSLVEWQLLPGAWVQVFHDPDRAGTDEVNFAVDDLEGHIEELVSRGLEPGGIVDASKGVRLSRFSDPDGNVVSLIGGFRVEY</sequence>
<dbReference type="InterPro" id="IPR037523">
    <property type="entry name" value="VOC_core"/>
</dbReference>
<dbReference type="PROSITE" id="PS51819">
    <property type="entry name" value="VOC"/>
    <property type="match status" value="1"/>
</dbReference>
<comment type="caution">
    <text evidence="2">The sequence shown here is derived from an EMBL/GenBank/DDBJ whole genome shotgun (WGS) entry which is preliminary data.</text>
</comment>
<dbReference type="OrthoDB" id="2453533at2"/>
<gene>
    <name evidence="2" type="ORF">A4X20_18080</name>
</gene>
<dbReference type="SUPFAM" id="SSF54593">
    <property type="entry name" value="Glyoxalase/Bleomycin resistance protein/Dihydroxybiphenyl dioxygenase"/>
    <property type="match status" value="1"/>
</dbReference>
<dbReference type="Proteomes" id="UP000078396">
    <property type="component" value="Unassembled WGS sequence"/>
</dbReference>
<dbReference type="Gene3D" id="3.10.180.10">
    <property type="entry name" value="2,3-Dihydroxybiphenyl 1,2-Dioxygenase, domain 1"/>
    <property type="match status" value="1"/>
</dbReference>
<name>A0A178LZ33_MYCIR</name>